<keyword evidence="7 8" id="KW-0472">Membrane</keyword>
<feature type="transmembrane region" description="Helical" evidence="8">
    <location>
        <begin position="692"/>
        <end position="711"/>
    </location>
</feature>
<proteinExistence type="predicted"/>
<keyword evidence="12" id="KW-1185">Reference proteome</keyword>
<dbReference type="InterPro" id="IPR023298">
    <property type="entry name" value="ATPase_P-typ_TM_dom_sf"/>
</dbReference>
<dbReference type="SUPFAM" id="SSF56784">
    <property type="entry name" value="HAD-like"/>
    <property type="match status" value="1"/>
</dbReference>
<dbReference type="PRINTS" id="PR00119">
    <property type="entry name" value="CATATPASE"/>
</dbReference>
<keyword evidence="5" id="KW-1278">Translocase</keyword>
<dbReference type="SFLD" id="SFLDS00003">
    <property type="entry name" value="Haloacid_Dehalogenase"/>
    <property type="match status" value="1"/>
</dbReference>
<keyword evidence="6 8" id="KW-1133">Transmembrane helix</keyword>
<accession>A0ABW1UNB8</accession>
<evidence type="ECO:0000256" key="4">
    <source>
        <dbReference type="ARBA" id="ARBA00022840"/>
    </source>
</evidence>
<dbReference type="EMBL" id="JBHSSM010000018">
    <property type="protein sequence ID" value="MFC6315469.1"/>
    <property type="molecule type" value="Genomic_DNA"/>
</dbReference>
<dbReference type="Gene3D" id="2.70.150.10">
    <property type="entry name" value="Calcium-transporting ATPase, cytoplasmic transduction domain A"/>
    <property type="match status" value="1"/>
</dbReference>
<evidence type="ECO:0000256" key="8">
    <source>
        <dbReference type="SAM" id="Phobius"/>
    </source>
</evidence>
<dbReference type="Proteomes" id="UP001596310">
    <property type="component" value="Unassembled WGS sequence"/>
</dbReference>
<organism evidence="11 12">
    <name type="scientific">Lapidilactobacillus achengensis</name>
    <dbReference type="NCBI Taxonomy" id="2486000"/>
    <lineage>
        <taxon>Bacteria</taxon>
        <taxon>Bacillati</taxon>
        <taxon>Bacillota</taxon>
        <taxon>Bacilli</taxon>
        <taxon>Lactobacillales</taxon>
        <taxon>Lactobacillaceae</taxon>
        <taxon>Lapidilactobacillus</taxon>
    </lineage>
</organism>
<dbReference type="InterPro" id="IPR023214">
    <property type="entry name" value="HAD_sf"/>
</dbReference>
<dbReference type="InterPro" id="IPR004014">
    <property type="entry name" value="ATPase_P-typ_cation-transptr_N"/>
</dbReference>
<comment type="subcellular location">
    <subcellularLocation>
        <location evidence="1">Membrane</location>
        <topology evidence="1">Multi-pass membrane protein</topology>
    </subcellularLocation>
</comment>
<feature type="domain" description="Cation-transporting P-type ATPase N-terminal" evidence="10">
    <location>
        <begin position="12"/>
        <end position="60"/>
    </location>
</feature>
<dbReference type="InterPro" id="IPR001757">
    <property type="entry name" value="P_typ_ATPase"/>
</dbReference>
<dbReference type="InterPro" id="IPR023299">
    <property type="entry name" value="ATPase_P-typ_cyto_dom_N"/>
</dbReference>
<dbReference type="Pfam" id="PF00690">
    <property type="entry name" value="Cation_ATPase_N"/>
    <property type="match status" value="1"/>
</dbReference>
<dbReference type="SUPFAM" id="SSF81665">
    <property type="entry name" value="Calcium ATPase, transmembrane domain M"/>
    <property type="match status" value="1"/>
</dbReference>
<evidence type="ECO:0000256" key="3">
    <source>
        <dbReference type="ARBA" id="ARBA00022741"/>
    </source>
</evidence>
<dbReference type="Gene3D" id="3.40.50.1000">
    <property type="entry name" value="HAD superfamily/HAD-like"/>
    <property type="match status" value="1"/>
</dbReference>
<feature type="transmembrane region" description="Helical" evidence="8">
    <location>
        <begin position="217"/>
        <end position="234"/>
    </location>
</feature>
<feature type="transmembrane region" description="Helical" evidence="8">
    <location>
        <begin position="661"/>
        <end position="680"/>
    </location>
</feature>
<dbReference type="NCBIfam" id="TIGR01494">
    <property type="entry name" value="ATPase_P-type"/>
    <property type="match status" value="2"/>
</dbReference>
<dbReference type="SFLD" id="SFLDF00027">
    <property type="entry name" value="p-type_atpase"/>
    <property type="match status" value="1"/>
</dbReference>
<dbReference type="Pfam" id="PF00122">
    <property type="entry name" value="E1-E2_ATPase"/>
    <property type="match status" value="1"/>
</dbReference>
<dbReference type="Gene3D" id="1.20.1110.10">
    <property type="entry name" value="Calcium-transporting ATPase, transmembrane domain"/>
    <property type="match status" value="1"/>
</dbReference>
<gene>
    <name evidence="11" type="ORF">ACFQHW_07830</name>
</gene>
<keyword evidence="3" id="KW-0547">Nucleotide-binding</keyword>
<dbReference type="InterPro" id="IPR059000">
    <property type="entry name" value="ATPase_P-type_domA"/>
</dbReference>
<evidence type="ECO:0000256" key="2">
    <source>
        <dbReference type="ARBA" id="ARBA00022692"/>
    </source>
</evidence>
<evidence type="ECO:0000256" key="6">
    <source>
        <dbReference type="ARBA" id="ARBA00022989"/>
    </source>
</evidence>
<evidence type="ECO:0000313" key="12">
    <source>
        <dbReference type="Proteomes" id="UP001596310"/>
    </source>
</evidence>
<dbReference type="RefSeq" id="WP_125602053.1">
    <property type="nucleotide sequence ID" value="NZ_JBHSSM010000018.1"/>
</dbReference>
<reference evidence="12" key="1">
    <citation type="journal article" date="2019" name="Int. J. Syst. Evol. Microbiol.">
        <title>The Global Catalogue of Microorganisms (GCM) 10K type strain sequencing project: providing services to taxonomists for standard genome sequencing and annotation.</title>
        <authorList>
            <consortium name="The Broad Institute Genomics Platform"/>
            <consortium name="The Broad Institute Genome Sequencing Center for Infectious Disease"/>
            <person name="Wu L."/>
            <person name="Ma J."/>
        </authorList>
    </citation>
    <scope>NUCLEOTIDE SEQUENCE [LARGE SCALE GENOMIC DNA]</scope>
    <source>
        <strain evidence="12">CCM 8897</strain>
    </source>
</reference>
<feature type="transmembrane region" description="Helical" evidence="8">
    <location>
        <begin position="723"/>
        <end position="746"/>
    </location>
</feature>
<dbReference type="InterPro" id="IPR044492">
    <property type="entry name" value="P_typ_ATPase_HD_dom"/>
</dbReference>
<feature type="transmembrane region" description="Helical" evidence="8">
    <location>
        <begin position="752"/>
        <end position="771"/>
    </location>
</feature>
<keyword evidence="4" id="KW-0067">ATP-binding</keyword>
<dbReference type="SUPFAM" id="SSF81653">
    <property type="entry name" value="Calcium ATPase, transduction domain A"/>
    <property type="match status" value="1"/>
</dbReference>
<protein>
    <submittedName>
        <fullName evidence="11">HAD-IC family P-type ATPase</fullName>
    </submittedName>
</protein>
<dbReference type="SUPFAM" id="SSF81660">
    <property type="entry name" value="Metal cation-transporting ATPase, ATP-binding domain N"/>
    <property type="match status" value="1"/>
</dbReference>
<name>A0ABW1UNB8_9LACO</name>
<comment type="caution">
    <text evidence="11">The sequence shown here is derived from an EMBL/GenBank/DDBJ whole genome shotgun (WGS) entry which is preliminary data.</text>
</comment>
<feature type="transmembrane region" description="Helical" evidence="8">
    <location>
        <begin position="246"/>
        <end position="272"/>
    </location>
</feature>
<dbReference type="SFLD" id="SFLDG00002">
    <property type="entry name" value="C1.7:_P-type_atpase_like"/>
    <property type="match status" value="1"/>
</dbReference>
<evidence type="ECO:0000259" key="9">
    <source>
        <dbReference type="Pfam" id="PF00122"/>
    </source>
</evidence>
<evidence type="ECO:0000256" key="5">
    <source>
        <dbReference type="ARBA" id="ARBA00022967"/>
    </source>
</evidence>
<dbReference type="InterPro" id="IPR008250">
    <property type="entry name" value="ATPase_P-typ_transduc_dom_A_sf"/>
</dbReference>
<sequence length="775" mass="83935">MAVSQLEQQYFGSGLDPTAVAAQRQRLGQNKLAFHEPTFGHGVLMRLWNPTAWLLEAAMICEFVLGKQVQAIFVLALLLFSAIDGEIMATKAKRELQLVREQVQLQVRTLRQGSWQWLDAQDLVCGDIVHVRVGDVLTADAKVLLGGMNLDEAALTGESQPQEKAKGAVVFAGSVVRQGEAIVELTAVGTQSRYGKTIDLIKTSEAPGHLQKLLLQVVRYLAALDAFLAVLLLFNAHWEHLSLGQLFPFLVILIIATIPISMPASFTVANAVEAKQLAQQHILVTGLTAIQEAAALDILLVDKTGTLTKAELSLRSVVPFYDFKQQDVLTAVAATTDYGANDQVSRALIKAVLAAEVPVWPQVELQPFAPDHRYAQADVTGADGQRVSYLLGSTTLLNPAVELAKPALVTQTISTWSQAGSTVLVLIEHSSTHTRLLALLELASTIAPGSVAALEELQQQGLKILMVTGDTPATARTIARQVGLTGPIFDQHDAATLADFDWQKGAGVANMLPEDKLSLVKMLQQQGHTVGMLGDGVNDGPALKQANVGIAVSTATAIAKKSASVVLTEDRLTDVSAIVASGHRVYQRMLTWTLTKLSRTAQLATLLTLGYLLTGFFPVSLNLIVFIVIMNDLVTLVLGTDHTRPNSLPEQWDLRRLLGRAGKLAFVWVAEGLIFFMLLWQRTGLSEPQLSSVMFLFLISSALLTILITRRTDQRWHPGPSRAVLEMICLDLIATILMVSCGWFTAAITWPYIISTLILALVTAIALKYSLGTVA</sequence>
<dbReference type="Gene3D" id="3.40.1110.10">
    <property type="entry name" value="Calcium-transporting ATPase, cytoplasmic domain N"/>
    <property type="match status" value="1"/>
</dbReference>
<evidence type="ECO:0000259" key="10">
    <source>
        <dbReference type="Pfam" id="PF00690"/>
    </source>
</evidence>
<evidence type="ECO:0000256" key="7">
    <source>
        <dbReference type="ARBA" id="ARBA00023136"/>
    </source>
</evidence>
<dbReference type="PROSITE" id="PS00154">
    <property type="entry name" value="ATPASE_E1_E2"/>
    <property type="match status" value="1"/>
</dbReference>
<dbReference type="InterPro" id="IPR036412">
    <property type="entry name" value="HAD-like_sf"/>
</dbReference>
<evidence type="ECO:0000313" key="11">
    <source>
        <dbReference type="EMBL" id="MFC6315469.1"/>
    </source>
</evidence>
<dbReference type="PANTHER" id="PTHR42861">
    <property type="entry name" value="CALCIUM-TRANSPORTING ATPASE"/>
    <property type="match status" value="1"/>
</dbReference>
<feature type="domain" description="P-type ATPase A" evidence="9">
    <location>
        <begin position="104"/>
        <end position="201"/>
    </location>
</feature>
<keyword evidence="2 8" id="KW-0812">Transmembrane</keyword>
<dbReference type="InterPro" id="IPR018303">
    <property type="entry name" value="ATPase_P-typ_P_site"/>
</dbReference>
<dbReference type="Pfam" id="PF00702">
    <property type="entry name" value="Hydrolase"/>
    <property type="match status" value="1"/>
</dbReference>
<evidence type="ECO:0000256" key="1">
    <source>
        <dbReference type="ARBA" id="ARBA00004141"/>
    </source>
</evidence>